<feature type="region of interest" description="Disordered" evidence="1">
    <location>
        <begin position="87"/>
        <end position="106"/>
    </location>
</feature>
<comment type="caution">
    <text evidence="2">The sequence shown here is derived from an EMBL/GenBank/DDBJ whole genome shotgun (WGS) entry which is preliminary data.</text>
</comment>
<dbReference type="AlphaFoldDB" id="A0A328U8Z2"/>
<keyword evidence="3" id="KW-1185">Reference proteome</keyword>
<proteinExistence type="predicted"/>
<evidence type="ECO:0000256" key="1">
    <source>
        <dbReference type="SAM" id="MobiDB-lite"/>
    </source>
</evidence>
<name>A0A328U8Z2_9FIRM</name>
<evidence type="ECO:0000313" key="3">
    <source>
        <dbReference type="Proteomes" id="UP000249377"/>
    </source>
</evidence>
<protein>
    <submittedName>
        <fullName evidence="2">Uncharacterized protein</fullName>
    </submittedName>
</protein>
<accession>A0A328U8Z2</accession>
<organism evidence="2 3">
    <name type="scientific">Hydrogeniiclostridium mannosilyticum</name>
    <dbReference type="NCBI Taxonomy" id="2764322"/>
    <lineage>
        <taxon>Bacteria</taxon>
        <taxon>Bacillati</taxon>
        <taxon>Bacillota</taxon>
        <taxon>Clostridia</taxon>
        <taxon>Eubacteriales</taxon>
        <taxon>Acutalibacteraceae</taxon>
        <taxon>Hydrogeniiclostridium</taxon>
    </lineage>
</organism>
<dbReference type="RefSeq" id="WP_112333386.1">
    <property type="nucleotide sequence ID" value="NZ_QLYR01000010.1"/>
</dbReference>
<dbReference type="EMBL" id="QLYR01000010">
    <property type="protein sequence ID" value="RAQ22645.1"/>
    <property type="molecule type" value="Genomic_DNA"/>
</dbReference>
<gene>
    <name evidence="2" type="ORF">DPQ25_11825</name>
</gene>
<reference evidence="2 3" key="1">
    <citation type="submission" date="2018-06" db="EMBL/GenBank/DDBJ databases">
        <title>Noncontiguous genome sequence of Ruminococcaceae bacterium ASD2818.</title>
        <authorList>
            <person name="Chaplin A.V."/>
            <person name="Sokolova S.R."/>
            <person name="Kochetkova T.O."/>
            <person name="Goltsov A.Y."/>
            <person name="Trofimov D.Y."/>
            <person name="Efimov B.A."/>
        </authorList>
    </citation>
    <scope>NUCLEOTIDE SEQUENCE [LARGE SCALE GENOMIC DNA]</scope>
    <source>
        <strain evidence="2 3">ASD2818</strain>
    </source>
</reference>
<evidence type="ECO:0000313" key="2">
    <source>
        <dbReference type="EMBL" id="RAQ22645.1"/>
    </source>
</evidence>
<dbReference type="Proteomes" id="UP000249377">
    <property type="component" value="Unassembled WGS sequence"/>
</dbReference>
<sequence>MHVKRRFTAAVVAAGGLLLLAVFIGVQQFHSVNRDEIGREHFFSPEKPARLGIRNREETQAVALQAILENKTVLVVLVQEEERHCPAAPGPIEAEQTKTEQSAAGPALQRVEACRLAG</sequence>